<reference evidence="9 10" key="1">
    <citation type="submission" date="2024-03" db="EMBL/GenBank/DDBJ databases">
        <title>Human intestinal bacterial collection.</title>
        <authorList>
            <person name="Pauvert C."/>
            <person name="Hitch T.C.A."/>
            <person name="Clavel T."/>
        </authorList>
    </citation>
    <scope>NUCLEOTIDE SEQUENCE [LARGE SCALE GENOMIC DNA]</scope>
    <source>
        <strain evidence="9 10">CLA-AA-H78B</strain>
    </source>
</reference>
<keyword evidence="10" id="KW-1185">Reference proteome</keyword>
<sequence>MINLHFGKNYREVNPEEQGMSGRKPKPERKHRFQKTKKAGLVVLGIVLVLLLANSCWFTIKEEEQAVVCTFGTPKAVTDPGLHFKIPLIQTVTKVNTTIQGIAVGYDSDEEYTDEAMMITSDYNFIQVDFYAEYRISDPVKALYASEDPVDVLDNIAQNCIRTTIGSYNVDAVLTTGKNEIQANIKQMIMDKLEKYDIGIQLVSISIQDAQPPTTEVMTAFKAVETAKQGKETALNNANKYRNEQIPQAKAEADKILQDAEAQKESRINEAEGQASRFNSMYEEYIKYPSITKQRMFYETMEDILPDMKVIIEGANGSQIQQLLPLDSFNTAEATEE</sequence>
<dbReference type="InterPro" id="IPR001107">
    <property type="entry name" value="Band_7"/>
</dbReference>
<accession>A0ABV1HXE9</accession>
<comment type="function">
    <text evidence="6">HflC and HflK could encode or regulate a protease.</text>
</comment>
<evidence type="ECO:0000256" key="7">
    <source>
        <dbReference type="SAM" id="MobiDB-lite"/>
    </source>
</evidence>
<feature type="domain" description="Band 7" evidence="8">
    <location>
        <begin position="55"/>
        <end position="225"/>
    </location>
</feature>
<evidence type="ECO:0000256" key="2">
    <source>
        <dbReference type="ARBA" id="ARBA00006971"/>
    </source>
</evidence>
<evidence type="ECO:0000256" key="3">
    <source>
        <dbReference type="ARBA" id="ARBA00022692"/>
    </source>
</evidence>
<dbReference type="GO" id="GO:0006508">
    <property type="term" value="P:proteolysis"/>
    <property type="evidence" value="ECO:0007669"/>
    <property type="project" value="UniProtKB-KW"/>
</dbReference>
<evidence type="ECO:0000313" key="10">
    <source>
        <dbReference type="Proteomes" id="UP001470288"/>
    </source>
</evidence>
<evidence type="ECO:0000256" key="4">
    <source>
        <dbReference type="ARBA" id="ARBA00022989"/>
    </source>
</evidence>
<dbReference type="CDD" id="cd03404">
    <property type="entry name" value="SPFH_HflK"/>
    <property type="match status" value="1"/>
</dbReference>
<name>A0ABV1HXE9_9FIRM</name>
<keyword evidence="5 6" id="KW-0472">Membrane</keyword>
<dbReference type="PANTHER" id="PTHR43327">
    <property type="entry name" value="STOMATIN-LIKE PROTEIN 2, MITOCHONDRIAL"/>
    <property type="match status" value="1"/>
</dbReference>
<proteinExistence type="inferred from homology"/>
<comment type="caution">
    <text evidence="9">The sequence shown here is derived from an EMBL/GenBank/DDBJ whole genome shotgun (WGS) entry which is preliminary data.</text>
</comment>
<protein>
    <recommendedName>
        <fullName evidence="6">Protein HflK</fullName>
    </recommendedName>
</protein>
<dbReference type="EMBL" id="JBBMFC010000001">
    <property type="protein sequence ID" value="MEQ2577265.1"/>
    <property type="molecule type" value="Genomic_DNA"/>
</dbReference>
<dbReference type="PANTHER" id="PTHR43327:SF2">
    <property type="entry name" value="MODULATOR OF FTSH PROTEASE HFLK"/>
    <property type="match status" value="1"/>
</dbReference>
<evidence type="ECO:0000313" key="9">
    <source>
        <dbReference type="EMBL" id="MEQ2577265.1"/>
    </source>
</evidence>
<keyword evidence="9" id="KW-0378">Hydrolase</keyword>
<feature type="transmembrane region" description="Helical" evidence="6">
    <location>
        <begin position="39"/>
        <end position="60"/>
    </location>
</feature>
<dbReference type="Proteomes" id="UP001470288">
    <property type="component" value="Unassembled WGS sequence"/>
</dbReference>
<dbReference type="InterPro" id="IPR050710">
    <property type="entry name" value="Band7/mec-2_domain"/>
</dbReference>
<evidence type="ECO:0000259" key="8">
    <source>
        <dbReference type="SMART" id="SM00244"/>
    </source>
</evidence>
<dbReference type="InterPro" id="IPR036013">
    <property type="entry name" value="Band_7/SPFH_dom_sf"/>
</dbReference>
<comment type="subcellular location">
    <subcellularLocation>
        <location evidence="1 6">Membrane</location>
    </subcellularLocation>
</comment>
<keyword evidence="9" id="KW-0645">Protease</keyword>
<dbReference type="SMART" id="SM00244">
    <property type="entry name" value="PHB"/>
    <property type="match status" value="1"/>
</dbReference>
<comment type="subunit">
    <text evidence="6">HflC and HflK may interact to form a multimeric complex.</text>
</comment>
<comment type="similarity">
    <text evidence="2 6">Belongs to the band 7/mec-2 family. HflK subfamily.</text>
</comment>
<evidence type="ECO:0000256" key="5">
    <source>
        <dbReference type="ARBA" id="ARBA00023136"/>
    </source>
</evidence>
<dbReference type="InterPro" id="IPR010201">
    <property type="entry name" value="HflK"/>
</dbReference>
<feature type="region of interest" description="Disordered" evidence="7">
    <location>
        <begin position="13"/>
        <end position="32"/>
    </location>
</feature>
<feature type="compositionally biased region" description="Basic residues" evidence="7">
    <location>
        <begin position="23"/>
        <end position="32"/>
    </location>
</feature>
<keyword evidence="3 6" id="KW-0812">Transmembrane</keyword>
<dbReference type="Gene3D" id="3.30.479.30">
    <property type="entry name" value="Band 7 domain"/>
    <property type="match status" value="1"/>
</dbReference>
<dbReference type="SUPFAM" id="SSF117892">
    <property type="entry name" value="Band 7/SPFH domain"/>
    <property type="match status" value="1"/>
</dbReference>
<evidence type="ECO:0000256" key="6">
    <source>
        <dbReference type="RuleBase" id="RU364113"/>
    </source>
</evidence>
<gene>
    <name evidence="9" type="primary">hflK</name>
    <name evidence="9" type="ORF">WMO62_00225</name>
</gene>
<dbReference type="RefSeq" id="WP_349143400.1">
    <property type="nucleotide sequence ID" value="NZ_JBBMFC010000001.1"/>
</dbReference>
<dbReference type="NCBIfam" id="TIGR01933">
    <property type="entry name" value="hflK"/>
    <property type="match status" value="1"/>
</dbReference>
<keyword evidence="4 6" id="KW-1133">Transmembrane helix</keyword>
<dbReference type="GO" id="GO:0008233">
    <property type="term" value="F:peptidase activity"/>
    <property type="evidence" value="ECO:0007669"/>
    <property type="project" value="UniProtKB-KW"/>
</dbReference>
<dbReference type="Pfam" id="PF01145">
    <property type="entry name" value="Band_7"/>
    <property type="match status" value="1"/>
</dbReference>
<evidence type="ECO:0000256" key="1">
    <source>
        <dbReference type="ARBA" id="ARBA00004370"/>
    </source>
</evidence>
<organism evidence="9 10">
    <name type="scientific">Hominiventricola aquisgranensis</name>
    <dbReference type="NCBI Taxonomy" id="3133164"/>
    <lineage>
        <taxon>Bacteria</taxon>
        <taxon>Bacillati</taxon>
        <taxon>Bacillota</taxon>
        <taxon>Clostridia</taxon>
        <taxon>Lachnospirales</taxon>
        <taxon>Lachnospiraceae</taxon>
        <taxon>Hominiventricola</taxon>
    </lineage>
</organism>